<dbReference type="InterPro" id="IPR036380">
    <property type="entry name" value="Isochorismatase-like_sf"/>
</dbReference>
<dbReference type="AlphaFoldDB" id="A0AAE1C8M6"/>
<comment type="similarity">
    <text evidence="1">Belongs to the isochorismatase family.</text>
</comment>
<feature type="region of interest" description="Disordered" evidence="2">
    <location>
        <begin position="246"/>
        <end position="354"/>
    </location>
</feature>
<dbReference type="Gene3D" id="2.60.120.590">
    <property type="entry name" value="Alpha-ketoglutarate-dependent dioxygenase AlkB-like"/>
    <property type="match status" value="1"/>
</dbReference>
<dbReference type="SUPFAM" id="SSF51197">
    <property type="entry name" value="Clavaminate synthase-like"/>
    <property type="match status" value="1"/>
</dbReference>
<sequence length="1021" mass="109748">MFPISAAALPAIPTRQALIIIDLQNDFISPDGALPVTEPKGYADRAIELAKAFRNSGAGHVIWVRSEYERHRPLSTEGDQIVTSEFPPRLARSTRGRQPISRSHDGAAMETDDEAFLSVSSAGDTKPACVRKGTAGAEFSPCAQEAVVAGRDIVFTKTHYSAFASGQQQLVQLLRGRFVTEMYVCGALTNISIYATALDAGRHGYAMTVVEDCCGYRSEMRHTNAIQQLMQLTGSEVTDAESVIANLRPPKPISTAISSRPTPGGRRPGATTKAKAKAEVREGARPVGSDDADAGAGQKSPPEPVRSQGTSTGLSPKMSKVSLNLGHDSPTPAVVPSISTNPQRGQASSPSSAARPLQALVAANDGHALRVKIHHAAPLEVDSASDHAISDHESPRDRYKRRSVVAGPIGDAGARHSDTKTNKSPPRTAEAATPSPERTRIKIQTKRRPRRESAEQTPTSEPSPPGIPEQAKATATATETTGPLDSELVEPSPSPNSKTTTPPPKMADSQPKRIPSVVSEPMCEGDTTVISNALSPALAADAFERLLQEVSWASMSHLGGEVPRQIAVQGAVDDEGNIPVYRHPSDESPPLLPFSPTVLAIKTEIEQHLGHPLNHVLIQHYRSGNDYISEHSDKTLDIVRGSFIANVSLGAERTMVFRTKRPAKAGSDAEGEQQPATPADKAKRQIQRASLPHNSLCRMGLATNMRWLHAIRQDKRSDRDKTAAELAYHGARISLTFRHIGTYLNRTQSLIWGQGATGKTRDAARPVVNGQTPAAVDMLKAFGAENHSSEFSWEEKYGAGFDVLHMGTPKRFCAGHDDKVKNMRVAVALAELGIACAKGSVEGDVRFEDNDPARSIIDGHETVLRYLDAVYGEGRRFDQLAAGEVAKRFLRLEAAVGLLAAWRGLAVECEGQPEELVQRARKELLGKWEAVAEEAAGNSNSKEVDPMVPFYIAGGKASTPADWALWPVLHDIVSVCGEEVLGEGPLARYHRLYGARGPVVKVLQGGKGEADGGEAEKREEK</sequence>
<proteinExistence type="inferred from homology"/>
<dbReference type="Proteomes" id="UP001270362">
    <property type="component" value="Unassembled WGS sequence"/>
</dbReference>
<feature type="region of interest" description="Disordered" evidence="2">
    <location>
        <begin position="383"/>
        <end position="513"/>
    </location>
</feature>
<feature type="region of interest" description="Disordered" evidence="2">
    <location>
        <begin position="660"/>
        <end position="685"/>
    </location>
</feature>
<dbReference type="Pfam" id="PF00857">
    <property type="entry name" value="Isochorismatase"/>
    <property type="match status" value="1"/>
</dbReference>
<dbReference type="EMBL" id="JAULSO010000005">
    <property type="protein sequence ID" value="KAK3682909.1"/>
    <property type="molecule type" value="Genomic_DNA"/>
</dbReference>
<dbReference type="PANTHER" id="PTHR31212">
    <property type="entry name" value="ALPHA-KETOGLUTARATE-DEPENDENT DIOXYGENASE ALKB HOMOLOG 3"/>
    <property type="match status" value="1"/>
</dbReference>
<dbReference type="Pfam" id="PF13532">
    <property type="entry name" value="2OG-FeII_Oxy_2"/>
    <property type="match status" value="1"/>
</dbReference>
<dbReference type="SUPFAM" id="SSF52499">
    <property type="entry name" value="Isochorismatase-like hydrolases"/>
    <property type="match status" value="1"/>
</dbReference>
<feature type="region of interest" description="Disordered" evidence="2">
    <location>
        <begin position="88"/>
        <end position="107"/>
    </location>
</feature>
<feature type="compositionally biased region" description="Polar residues" evidence="2">
    <location>
        <begin position="337"/>
        <end position="352"/>
    </location>
</feature>
<dbReference type="InterPro" id="IPR037151">
    <property type="entry name" value="AlkB-like_sf"/>
</dbReference>
<reference evidence="4" key="1">
    <citation type="journal article" date="2023" name="Mol. Phylogenet. Evol.">
        <title>Genome-scale phylogeny and comparative genomics of the fungal order Sordariales.</title>
        <authorList>
            <person name="Hensen N."/>
            <person name="Bonometti L."/>
            <person name="Westerberg I."/>
            <person name="Brannstrom I.O."/>
            <person name="Guillou S."/>
            <person name="Cros-Aarteil S."/>
            <person name="Calhoun S."/>
            <person name="Haridas S."/>
            <person name="Kuo A."/>
            <person name="Mondo S."/>
            <person name="Pangilinan J."/>
            <person name="Riley R."/>
            <person name="LaButti K."/>
            <person name="Andreopoulos B."/>
            <person name="Lipzen A."/>
            <person name="Chen C."/>
            <person name="Yan M."/>
            <person name="Daum C."/>
            <person name="Ng V."/>
            <person name="Clum A."/>
            <person name="Steindorff A."/>
            <person name="Ohm R.A."/>
            <person name="Martin F."/>
            <person name="Silar P."/>
            <person name="Natvig D.O."/>
            <person name="Lalanne C."/>
            <person name="Gautier V."/>
            <person name="Ament-Velasquez S.L."/>
            <person name="Kruys A."/>
            <person name="Hutchinson M.I."/>
            <person name="Powell A.J."/>
            <person name="Barry K."/>
            <person name="Miller A.N."/>
            <person name="Grigoriev I.V."/>
            <person name="Debuchy R."/>
            <person name="Gladieux P."/>
            <person name="Hiltunen Thoren M."/>
            <person name="Johannesson H."/>
        </authorList>
    </citation>
    <scope>NUCLEOTIDE SEQUENCE</scope>
    <source>
        <strain evidence="4">CBS 314.62</strain>
    </source>
</reference>
<dbReference type="InterPro" id="IPR032854">
    <property type="entry name" value="ALKBH3"/>
</dbReference>
<comment type="caution">
    <text evidence="4">The sequence shown here is derived from an EMBL/GenBank/DDBJ whole genome shotgun (WGS) entry which is preliminary data.</text>
</comment>
<keyword evidence="5" id="KW-1185">Reference proteome</keyword>
<protein>
    <recommendedName>
        <fullName evidence="3">Fe2OG dioxygenase domain-containing protein</fullName>
    </recommendedName>
</protein>
<dbReference type="CDD" id="cd00431">
    <property type="entry name" value="cysteine_hydrolases"/>
    <property type="match status" value="1"/>
</dbReference>
<dbReference type="Gene3D" id="3.40.50.850">
    <property type="entry name" value="Isochorismatase-like"/>
    <property type="match status" value="1"/>
</dbReference>
<organism evidence="4 5">
    <name type="scientific">Podospora appendiculata</name>
    <dbReference type="NCBI Taxonomy" id="314037"/>
    <lineage>
        <taxon>Eukaryota</taxon>
        <taxon>Fungi</taxon>
        <taxon>Dikarya</taxon>
        <taxon>Ascomycota</taxon>
        <taxon>Pezizomycotina</taxon>
        <taxon>Sordariomycetes</taxon>
        <taxon>Sordariomycetidae</taxon>
        <taxon>Sordariales</taxon>
        <taxon>Podosporaceae</taxon>
        <taxon>Podospora</taxon>
    </lineage>
</organism>
<dbReference type="PANTHER" id="PTHR31212:SF5">
    <property type="entry name" value="ISOCHORISMATASE FAMILY PROTEIN FAMILY (AFU_ORTHOLOGUE AFUA_3G14500)"/>
    <property type="match status" value="1"/>
</dbReference>
<dbReference type="GO" id="GO:0006307">
    <property type="term" value="P:DNA alkylation repair"/>
    <property type="evidence" value="ECO:0007669"/>
    <property type="project" value="InterPro"/>
</dbReference>
<evidence type="ECO:0000259" key="3">
    <source>
        <dbReference type="PROSITE" id="PS51471"/>
    </source>
</evidence>
<dbReference type="PROSITE" id="PS51471">
    <property type="entry name" value="FE2OG_OXY"/>
    <property type="match status" value="1"/>
</dbReference>
<dbReference type="Pfam" id="PF24470">
    <property type="entry name" value="Thiored_Isochorism"/>
    <property type="match status" value="1"/>
</dbReference>
<dbReference type="InterPro" id="IPR005123">
    <property type="entry name" value="Oxoglu/Fe-dep_dioxygenase_dom"/>
</dbReference>
<feature type="compositionally biased region" description="Low complexity" evidence="2">
    <location>
        <begin position="471"/>
        <end position="481"/>
    </location>
</feature>
<dbReference type="GO" id="GO:0051213">
    <property type="term" value="F:dioxygenase activity"/>
    <property type="evidence" value="ECO:0007669"/>
    <property type="project" value="InterPro"/>
</dbReference>
<name>A0AAE1C8M6_9PEZI</name>
<evidence type="ECO:0000313" key="4">
    <source>
        <dbReference type="EMBL" id="KAK3682909.1"/>
    </source>
</evidence>
<dbReference type="InterPro" id="IPR027450">
    <property type="entry name" value="AlkB-like"/>
</dbReference>
<dbReference type="InterPro" id="IPR057088">
    <property type="entry name" value="GLRG_09195_Thiored"/>
</dbReference>
<evidence type="ECO:0000313" key="5">
    <source>
        <dbReference type="Proteomes" id="UP001270362"/>
    </source>
</evidence>
<feature type="domain" description="Fe2OG dioxygenase" evidence="3">
    <location>
        <begin position="612"/>
        <end position="741"/>
    </location>
</feature>
<feature type="compositionally biased region" description="Basic and acidic residues" evidence="2">
    <location>
        <begin position="384"/>
        <end position="397"/>
    </location>
</feature>
<evidence type="ECO:0000256" key="1">
    <source>
        <dbReference type="ARBA" id="ARBA00006336"/>
    </source>
</evidence>
<reference evidence="4" key="2">
    <citation type="submission" date="2023-06" db="EMBL/GenBank/DDBJ databases">
        <authorList>
            <consortium name="Lawrence Berkeley National Laboratory"/>
            <person name="Haridas S."/>
            <person name="Hensen N."/>
            <person name="Bonometti L."/>
            <person name="Westerberg I."/>
            <person name="Brannstrom I.O."/>
            <person name="Guillou S."/>
            <person name="Cros-Aarteil S."/>
            <person name="Calhoun S."/>
            <person name="Kuo A."/>
            <person name="Mondo S."/>
            <person name="Pangilinan J."/>
            <person name="Riley R."/>
            <person name="Labutti K."/>
            <person name="Andreopoulos B."/>
            <person name="Lipzen A."/>
            <person name="Chen C."/>
            <person name="Yanf M."/>
            <person name="Daum C."/>
            <person name="Ng V."/>
            <person name="Clum A."/>
            <person name="Steindorff A."/>
            <person name="Ohm R."/>
            <person name="Martin F."/>
            <person name="Silar P."/>
            <person name="Natvig D."/>
            <person name="Lalanne C."/>
            <person name="Gautier V."/>
            <person name="Ament-Velasquez S.L."/>
            <person name="Kruys A."/>
            <person name="Hutchinson M.I."/>
            <person name="Powell A.J."/>
            <person name="Barry K."/>
            <person name="Miller A.N."/>
            <person name="Grigoriev I.V."/>
            <person name="Debuchy R."/>
            <person name="Gladieux P."/>
            <person name="Thoren M.H."/>
            <person name="Johannesson H."/>
        </authorList>
    </citation>
    <scope>NUCLEOTIDE SEQUENCE</scope>
    <source>
        <strain evidence="4">CBS 314.62</strain>
    </source>
</reference>
<evidence type="ECO:0000256" key="2">
    <source>
        <dbReference type="SAM" id="MobiDB-lite"/>
    </source>
</evidence>
<dbReference type="InterPro" id="IPR000868">
    <property type="entry name" value="Isochorismatase-like_dom"/>
</dbReference>
<gene>
    <name evidence="4" type="ORF">B0T22DRAFT_387213</name>
</gene>
<feature type="compositionally biased region" description="Basic residues" evidence="2">
    <location>
        <begin position="441"/>
        <end position="450"/>
    </location>
</feature>
<accession>A0AAE1C8M6</accession>